<keyword evidence="4" id="KW-0238">DNA-binding</keyword>
<keyword evidence="6" id="KW-0539">Nucleus</keyword>
<keyword evidence="2" id="KW-0677">Repeat</keyword>
<dbReference type="PANTHER" id="PTHR45675:SF7">
    <property type="entry name" value="TRANSCRIPTION FACTOR MYB48"/>
    <property type="match status" value="1"/>
</dbReference>
<dbReference type="EMBL" id="LNRQ01000004">
    <property type="protein sequence ID" value="KZM97036.1"/>
    <property type="molecule type" value="Genomic_DNA"/>
</dbReference>
<evidence type="ECO:0000259" key="10">
    <source>
        <dbReference type="PROSITE" id="PS51294"/>
    </source>
</evidence>
<sequence length="241" mass="27809">MELEGEMRKGPWTEQEDVQLALCVNLYGDRRWDFIAKVSGLKRTGKSCRLRWVNYLHPGLKRGKMSSHEERLVLELHSRWGNRWSRIARKLPGRTDNEIKNYWRTYMRKKSQEKKRTKLSSPSSSVSYNSSYSSSSTISSTKIKDTDERNFFDTGGVAATGLSDAAEIQKGEYSMDEIWNDIVSSDDDEIKPVCPTLVPPIWDYCQDSLWNTDQGKDTDMFLHTSEPFYSLFGPEETFFAG</sequence>
<dbReference type="OMA" id="LWKMDED"/>
<dbReference type="Gramene" id="KZM97036">
    <property type="protein sequence ID" value="KZM97036"/>
    <property type="gene ID" value="DCAR_015602"/>
</dbReference>
<evidence type="ECO:0000256" key="1">
    <source>
        <dbReference type="ARBA" id="ARBA00004123"/>
    </source>
</evidence>
<dbReference type="GO" id="GO:0043565">
    <property type="term" value="F:sequence-specific DNA binding"/>
    <property type="evidence" value="ECO:0007669"/>
    <property type="project" value="InterPro"/>
</dbReference>
<dbReference type="InterPro" id="IPR017930">
    <property type="entry name" value="Myb_dom"/>
</dbReference>
<feature type="domain" description="Myb-like" evidence="9">
    <location>
        <begin position="4"/>
        <end position="56"/>
    </location>
</feature>
<reference evidence="11" key="1">
    <citation type="journal article" date="2016" name="Nat. Genet.">
        <title>A high-quality carrot genome assembly provides new insights into carotenoid accumulation and asterid genome evolution.</title>
        <authorList>
            <person name="Iorizzo M."/>
            <person name="Ellison S."/>
            <person name="Senalik D."/>
            <person name="Zeng P."/>
            <person name="Satapoomin P."/>
            <person name="Huang J."/>
            <person name="Bowman M."/>
            <person name="Iovene M."/>
            <person name="Sanseverino W."/>
            <person name="Cavagnaro P."/>
            <person name="Yildiz M."/>
            <person name="Macko-Podgorni A."/>
            <person name="Moranska E."/>
            <person name="Grzebelus E."/>
            <person name="Grzebelus D."/>
            <person name="Ashrafi H."/>
            <person name="Zheng Z."/>
            <person name="Cheng S."/>
            <person name="Spooner D."/>
            <person name="Van Deynze A."/>
            <person name="Simon P."/>
        </authorList>
    </citation>
    <scope>NUCLEOTIDE SEQUENCE [LARGE SCALE GENOMIC DNA]</scope>
    <source>
        <tissue evidence="11">Leaf</tissue>
    </source>
</reference>
<feature type="region of interest" description="Disordered" evidence="8">
    <location>
        <begin position="113"/>
        <end position="139"/>
    </location>
</feature>
<protein>
    <submittedName>
        <fullName evidence="11">Uncharacterized protein</fullName>
    </submittedName>
</protein>
<gene>
    <name evidence="11" type="ORF">DCAR_015602</name>
    <name evidence="12" type="ORF">DCAR_0415131</name>
</gene>
<dbReference type="CDD" id="cd00167">
    <property type="entry name" value="SANT"/>
    <property type="match status" value="2"/>
</dbReference>
<feature type="compositionally biased region" description="Low complexity" evidence="8">
    <location>
        <begin position="120"/>
        <end position="139"/>
    </location>
</feature>
<dbReference type="FunFam" id="1.10.10.60:FF:000011">
    <property type="entry name" value="Myb transcription factor"/>
    <property type="match status" value="1"/>
</dbReference>
<evidence type="ECO:0000313" key="11">
    <source>
        <dbReference type="EMBL" id="KZM97036.1"/>
    </source>
</evidence>
<dbReference type="PROSITE" id="PS51294">
    <property type="entry name" value="HTH_MYB"/>
    <property type="match status" value="2"/>
</dbReference>
<evidence type="ECO:0000256" key="4">
    <source>
        <dbReference type="ARBA" id="ARBA00023125"/>
    </source>
</evidence>
<dbReference type="OrthoDB" id="2143914at2759"/>
<evidence type="ECO:0000313" key="12">
    <source>
        <dbReference type="EMBL" id="WOG95802.1"/>
    </source>
</evidence>
<proteinExistence type="predicted"/>
<dbReference type="Pfam" id="PF00249">
    <property type="entry name" value="Myb_DNA-binding"/>
    <property type="match status" value="2"/>
</dbReference>
<dbReference type="SUPFAM" id="SSF46689">
    <property type="entry name" value="Homeodomain-like"/>
    <property type="match status" value="1"/>
</dbReference>
<dbReference type="KEGG" id="dcr:108216091"/>
<evidence type="ECO:0000256" key="2">
    <source>
        <dbReference type="ARBA" id="ARBA00022737"/>
    </source>
</evidence>
<feature type="domain" description="Myb-like" evidence="9">
    <location>
        <begin position="57"/>
        <end position="107"/>
    </location>
</feature>
<dbReference type="InterPro" id="IPR001005">
    <property type="entry name" value="SANT/Myb"/>
</dbReference>
<name>A0A165A7F5_DAUCS</name>
<organism evidence="11">
    <name type="scientific">Daucus carota subsp. sativus</name>
    <name type="common">Carrot</name>
    <dbReference type="NCBI Taxonomy" id="79200"/>
    <lineage>
        <taxon>Eukaryota</taxon>
        <taxon>Viridiplantae</taxon>
        <taxon>Streptophyta</taxon>
        <taxon>Embryophyta</taxon>
        <taxon>Tracheophyta</taxon>
        <taxon>Spermatophyta</taxon>
        <taxon>Magnoliopsida</taxon>
        <taxon>eudicotyledons</taxon>
        <taxon>Gunneridae</taxon>
        <taxon>Pentapetalae</taxon>
        <taxon>asterids</taxon>
        <taxon>campanulids</taxon>
        <taxon>Apiales</taxon>
        <taxon>Apiaceae</taxon>
        <taxon>Apioideae</taxon>
        <taxon>Scandiceae</taxon>
        <taxon>Daucinae</taxon>
        <taxon>Daucus</taxon>
        <taxon>Daucus sect. Daucus</taxon>
    </lineage>
</organism>
<evidence type="ECO:0000313" key="13">
    <source>
        <dbReference type="Proteomes" id="UP000077755"/>
    </source>
</evidence>
<evidence type="ECO:0000256" key="5">
    <source>
        <dbReference type="ARBA" id="ARBA00023163"/>
    </source>
</evidence>
<feature type="domain" description="HTH myb-type" evidence="10">
    <location>
        <begin position="57"/>
        <end position="111"/>
    </location>
</feature>
<dbReference type="GO" id="GO:0005634">
    <property type="term" value="C:nucleus"/>
    <property type="evidence" value="ECO:0007669"/>
    <property type="project" value="UniProtKB-SubCell"/>
</dbReference>
<comment type="function">
    <text evidence="7">Transcription factor.</text>
</comment>
<dbReference type="AlphaFoldDB" id="A0A165A7F5"/>
<dbReference type="FunFam" id="1.10.10.60:FF:000259">
    <property type="entry name" value="MYB transcription factor"/>
    <property type="match status" value="1"/>
</dbReference>
<dbReference type="GO" id="GO:0003700">
    <property type="term" value="F:DNA-binding transcription factor activity"/>
    <property type="evidence" value="ECO:0007669"/>
    <property type="project" value="InterPro"/>
</dbReference>
<dbReference type="Gene3D" id="1.10.10.60">
    <property type="entry name" value="Homeodomain-like"/>
    <property type="match status" value="2"/>
</dbReference>
<dbReference type="InterPro" id="IPR044676">
    <property type="entry name" value="EOBI/EOBII-like_plant"/>
</dbReference>
<dbReference type="Proteomes" id="UP000077755">
    <property type="component" value="Chromosome 4"/>
</dbReference>
<keyword evidence="3" id="KW-0805">Transcription regulation</keyword>
<comment type="subcellular location">
    <subcellularLocation>
        <location evidence="1">Nucleus</location>
    </subcellularLocation>
</comment>
<keyword evidence="13" id="KW-1185">Reference proteome</keyword>
<feature type="domain" description="HTH myb-type" evidence="10">
    <location>
        <begin position="8"/>
        <end position="56"/>
    </location>
</feature>
<dbReference type="EMBL" id="CP093346">
    <property type="protein sequence ID" value="WOG95802.1"/>
    <property type="molecule type" value="Genomic_DNA"/>
</dbReference>
<reference evidence="12" key="2">
    <citation type="submission" date="2022-03" db="EMBL/GenBank/DDBJ databases">
        <title>Draft title - Genomic analysis of global carrot germplasm unveils the trajectory of domestication and the origin of high carotenoid orange carrot.</title>
        <authorList>
            <person name="Iorizzo M."/>
            <person name="Ellison S."/>
            <person name="Senalik D."/>
            <person name="Macko-Podgorni A."/>
            <person name="Grzebelus D."/>
            <person name="Bostan H."/>
            <person name="Rolling W."/>
            <person name="Curaba J."/>
            <person name="Simon P."/>
        </authorList>
    </citation>
    <scope>NUCLEOTIDE SEQUENCE</scope>
    <source>
        <tissue evidence="12">Leaf</tissue>
    </source>
</reference>
<evidence type="ECO:0000256" key="3">
    <source>
        <dbReference type="ARBA" id="ARBA00023015"/>
    </source>
</evidence>
<dbReference type="PANTHER" id="PTHR45675">
    <property type="entry name" value="MYB TRANSCRIPTION FACTOR-RELATED-RELATED"/>
    <property type="match status" value="1"/>
</dbReference>
<dbReference type="PROSITE" id="PS50090">
    <property type="entry name" value="MYB_LIKE"/>
    <property type="match status" value="2"/>
</dbReference>
<evidence type="ECO:0000256" key="6">
    <source>
        <dbReference type="ARBA" id="ARBA00023242"/>
    </source>
</evidence>
<evidence type="ECO:0000256" key="7">
    <source>
        <dbReference type="ARBA" id="ARBA00057804"/>
    </source>
</evidence>
<evidence type="ECO:0000256" key="8">
    <source>
        <dbReference type="SAM" id="MobiDB-lite"/>
    </source>
</evidence>
<accession>A0A165A7F5</accession>
<dbReference type="SMART" id="SM00717">
    <property type="entry name" value="SANT"/>
    <property type="match status" value="2"/>
</dbReference>
<evidence type="ECO:0000259" key="9">
    <source>
        <dbReference type="PROSITE" id="PS50090"/>
    </source>
</evidence>
<keyword evidence="5" id="KW-0804">Transcription</keyword>
<dbReference type="InterPro" id="IPR009057">
    <property type="entry name" value="Homeodomain-like_sf"/>
</dbReference>